<dbReference type="GO" id="GO:0006401">
    <property type="term" value="P:RNA catabolic process"/>
    <property type="evidence" value="ECO:0007669"/>
    <property type="project" value="TreeGrafter"/>
</dbReference>
<protein>
    <submittedName>
        <fullName evidence="2">Ribonuclease H2 subunit B</fullName>
    </submittedName>
</protein>
<name>A0A699Z0Z1_HAELA</name>
<sequence>MFKSNDSPGVFSALDQIIEEGAVQWPALPLLLQQGVAGPSDLVLAWLVCKAGQAQHALSAQLAGMSPLDQHTYCCDFLLEYLAPKWAVMLRNHFNVPEDNPSQGGRPADSSHGEQSATKRLKLDPKEAAREMARKRAQQARLEDAAKQASGTKKLTAFFTPKAKVKE</sequence>
<dbReference type="AlphaFoldDB" id="A0A699Z0Z1"/>
<dbReference type="EMBL" id="BLLF01000960">
    <property type="protein sequence ID" value="GFH16203.1"/>
    <property type="molecule type" value="Genomic_DNA"/>
</dbReference>
<comment type="caution">
    <text evidence="2">The sequence shown here is derived from an EMBL/GenBank/DDBJ whole genome shotgun (WGS) entry which is preliminary data.</text>
</comment>
<feature type="compositionally biased region" description="Basic and acidic residues" evidence="1">
    <location>
        <begin position="121"/>
        <end position="134"/>
    </location>
</feature>
<dbReference type="InterPro" id="IPR040456">
    <property type="entry name" value="RNase_H2_suB"/>
</dbReference>
<dbReference type="GO" id="GO:0032299">
    <property type="term" value="C:ribonuclease H2 complex"/>
    <property type="evidence" value="ECO:0007669"/>
    <property type="project" value="InterPro"/>
</dbReference>
<proteinExistence type="predicted"/>
<evidence type="ECO:0000256" key="1">
    <source>
        <dbReference type="SAM" id="MobiDB-lite"/>
    </source>
</evidence>
<dbReference type="PANTHER" id="PTHR13383:SF11">
    <property type="entry name" value="RIBONUCLEASE H2 SUBUNIT B"/>
    <property type="match status" value="1"/>
</dbReference>
<organism evidence="2 3">
    <name type="scientific">Haematococcus lacustris</name>
    <name type="common">Green alga</name>
    <name type="synonym">Haematococcus pluvialis</name>
    <dbReference type="NCBI Taxonomy" id="44745"/>
    <lineage>
        <taxon>Eukaryota</taxon>
        <taxon>Viridiplantae</taxon>
        <taxon>Chlorophyta</taxon>
        <taxon>core chlorophytes</taxon>
        <taxon>Chlorophyceae</taxon>
        <taxon>CS clade</taxon>
        <taxon>Chlamydomonadales</taxon>
        <taxon>Haematococcaceae</taxon>
        <taxon>Haematococcus</taxon>
    </lineage>
</organism>
<reference evidence="2 3" key="1">
    <citation type="submission" date="2020-02" db="EMBL/GenBank/DDBJ databases">
        <title>Draft genome sequence of Haematococcus lacustris strain NIES-144.</title>
        <authorList>
            <person name="Morimoto D."/>
            <person name="Nakagawa S."/>
            <person name="Yoshida T."/>
            <person name="Sawayama S."/>
        </authorList>
    </citation>
    <scope>NUCLEOTIDE SEQUENCE [LARGE SCALE GENOMIC DNA]</scope>
    <source>
        <strain evidence="2 3">NIES-144</strain>
    </source>
</reference>
<dbReference type="GO" id="GO:0005654">
    <property type="term" value="C:nucleoplasm"/>
    <property type="evidence" value="ECO:0007669"/>
    <property type="project" value="TreeGrafter"/>
</dbReference>
<feature type="region of interest" description="Disordered" evidence="1">
    <location>
        <begin position="95"/>
        <end position="149"/>
    </location>
</feature>
<gene>
    <name evidence="2" type="ORF">HaLaN_12580</name>
</gene>
<dbReference type="Proteomes" id="UP000485058">
    <property type="component" value="Unassembled WGS sequence"/>
</dbReference>
<accession>A0A699Z0Z1</accession>
<evidence type="ECO:0000313" key="3">
    <source>
        <dbReference type="Proteomes" id="UP000485058"/>
    </source>
</evidence>
<evidence type="ECO:0000313" key="2">
    <source>
        <dbReference type="EMBL" id="GFH16203.1"/>
    </source>
</evidence>
<dbReference type="PANTHER" id="PTHR13383">
    <property type="entry name" value="RIBONUCLEASE H2 SUBUNIT B"/>
    <property type="match status" value="1"/>
</dbReference>
<keyword evidence="3" id="KW-1185">Reference proteome</keyword>